<dbReference type="PROSITE" id="PS51643">
    <property type="entry name" value="HD_CAS3"/>
    <property type="match status" value="1"/>
</dbReference>
<evidence type="ECO:0000256" key="4">
    <source>
        <dbReference type="ARBA" id="ARBA00022741"/>
    </source>
</evidence>
<comment type="similarity">
    <text evidence="1">In the N-terminal section; belongs to the CRISPR-associated nuclease Cas3-HD family.</text>
</comment>
<dbReference type="GO" id="GO:0004386">
    <property type="term" value="F:helicase activity"/>
    <property type="evidence" value="ECO:0007669"/>
    <property type="project" value="UniProtKB-KW"/>
</dbReference>
<evidence type="ECO:0000256" key="8">
    <source>
        <dbReference type="ARBA" id="ARBA00023118"/>
    </source>
</evidence>
<dbReference type="GO" id="GO:0003676">
    <property type="term" value="F:nucleic acid binding"/>
    <property type="evidence" value="ECO:0007669"/>
    <property type="project" value="InterPro"/>
</dbReference>
<dbReference type="GO" id="GO:0005524">
    <property type="term" value="F:ATP binding"/>
    <property type="evidence" value="ECO:0007669"/>
    <property type="project" value="UniProtKB-KW"/>
</dbReference>
<dbReference type="AlphaFoldDB" id="A0A5P1UWN3"/>
<evidence type="ECO:0000313" key="11">
    <source>
        <dbReference type="EMBL" id="QER41155.1"/>
    </source>
</evidence>
<evidence type="ECO:0000256" key="2">
    <source>
        <dbReference type="ARBA" id="ARBA00009046"/>
    </source>
</evidence>
<keyword evidence="3" id="KW-0479">Metal-binding</keyword>
<evidence type="ECO:0000256" key="3">
    <source>
        <dbReference type="ARBA" id="ARBA00022723"/>
    </source>
</evidence>
<keyword evidence="5" id="KW-0378">Hydrolase</keyword>
<dbReference type="Pfam" id="PF00270">
    <property type="entry name" value="DEAD"/>
    <property type="match status" value="1"/>
</dbReference>
<keyword evidence="11" id="KW-0255">Endonuclease</keyword>
<dbReference type="SUPFAM" id="SSF52540">
    <property type="entry name" value="P-loop containing nucleoside triphosphate hydrolases"/>
    <property type="match status" value="1"/>
</dbReference>
<keyword evidence="11" id="KW-0540">Nuclease</keyword>
<dbReference type="InterPro" id="IPR048823">
    <property type="entry name" value="Cas3_I-F_Cas2"/>
</dbReference>
<evidence type="ECO:0000256" key="5">
    <source>
        <dbReference type="ARBA" id="ARBA00022801"/>
    </source>
</evidence>
<dbReference type="InterPro" id="IPR038257">
    <property type="entry name" value="CRISPR-assoc_Cas3_HD_sf"/>
</dbReference>
<dbReference type="Gene3D" id="3.40.50.300">
    <property type="entry name" value="P-loop containing nucleotide triphosphate hydrolases"/>
    <property type="match status" value="1"/>
</dbReference>
<keyword evidence="4" id="KW-0547">Nucleotide-binding</keyword>
<organism evidence="11 12">
    <name type="scientific">Acinetobacter suaedae</name>
    <dbReference type="NCBI Taxonomy" id="2609668"/>
    <lineage>
        <taxon>Bacteria</taxon>
        <taxon>Pseudomonadati</taxon>
        <taxon>Pseudomonadota</taxon>
        <taxon>Gammaproteobacteria</taxon>
        <taxon>Moraxellales</taxon>
        <taxon>Moraxellaceae</taxon>
        <taxon>Acinetobacter</taxon>
    </lineage>
</organism>
<evidence type="ECO:0000259" key="10">
    <source>
        <dbReference type="PROSITE" id="PS51643"/>
    </source>
</evidence>
<dbReference type="GO" id="GO:0004519">
    <property type="term" value="F:endonuclease activity"/>
    <property type="evidence" value="ECO:0007669"/>
    <property type="project" value="UniProtKB-KW"/>
</dbReference>
<evidence type="ECO:0000256" key="7">
    <source>
        <dbReference type="ARBA" id="ARBA00022840"/>
    </source>
</evidence>
<dbReference type="NCBIfam" id="TIGR01596">
    <property type="entry name" value="cas3_HD"/>
    <property type="match status" value="1"/>
</dbReference>
<dbReference type="InterPro" id="IPR014001">
    <property type="entry name" value="Helicase_ATP-bd"/>
</dbReference>
<comment type="similarity">
    <text evidence="2">In the central section; belongs to the CRISPR-associated helicase Cas3 family.</text>
</comment>
<dbReference type="Proteomes" id="UP000325177">
    <property type="component" value="Chromosome"/>
</dbReference>
<evidence type="ECO:0000256" key="6">
    <source>
        <dbReference type="ARBA" id="ARBA00022806"/>
    </source>
</evidence>
<keyword evidence="7" id="KW-0067">ATP-binding</keyword>
<accession>A0A5P1UWN3</accession>
<dbReference type="InterPro" id="IPR027417">
    <property type="entry name" value="P-loop_NTPase"/>
</dbReference>
<dbReference type="PROSITE" id="PS51192">
    <property type="entry name" value="HELICASE_ATP_BIND_1"/>
    <property type="match status" value="1"/>
</dbReference>
<dbReference type="InterPro" id="IPR011545">
    <property type="entry name" value="DEAD/DEAH_box_helicase_dom"/>
</dbReference>
<dbReference type="RefSeq" id="WP_150027774.1">
    <property type="nucleotide sequence ID" value="NZ_CP043909.1"/>
</dbReference>
<dbReference type="GO" id="GO:0016787">
    <property type="term" value="F:hydrolase activity"/>
    <property type="evidence" value="ECO:0007669"/>
    <property type="project" value="UniProtKB-KW"/>
</dbReference>
<evidence type="ECO:0000313" key="12">
    <source>
        <dbReference type="Proteomes" id="UP000325177"/>
    </source>
</evidence>
<dbReference type="Gene3D" id="1.10.3210.30">
    <property type="match status" value="1"/>
</dbReference>
<dbReference type="KEGG" id="asue:F2A31_10535"/>
<feature type="domain" description="HD Cas3-type" evidence="10">
    <location>
        <begin position="113"/>
        <end position="354"/>
    </location>
</feature>
<feature type="domain" description="Helicase ATP-binding" evidence="9">
    <location>
        <begin position="410"/>
        <end position="588"/>
    </location>
</feature>
<dbReference type="EMBL" id="CP043909">
    <property type="protein sequence ID" value="QER41155.1"/>
    <property type="molecule type" value="Genomic_DNA"/>
</dbReference>
<reference evidence="11 12" key="1">
    <citation type="submission" date="2019-09" db="EMBL/GenBank/DDBJ databases">
        <title>Acinetobacter sp. C16S1 isolated from saline soil.</title>
        <authorList>
            <person name="Xu L."/>
            <person name="Sun J.-Q."/>
        </authorList>
    </citation>
    <scope>NUCLEOTIDE SEQUENCE [LARGE SCALE GENOMIC DNA]</scope>
    <source>
        <strain evidence="11 12">C16S1</strain>
    </source>
</reference>
<dbReference type="Pfam" id="PF18019">
    <property type="entry name" value="Cas3_HD"/>
    <property type="match status" value="1"/>
</dbReference>
<dbReference type="InterPro" id="IPR054712">
    <property type="entry name" value="Cas3-like_dom"/>
</dbReference>
<name>A0A5P1UWN3_9GAMM</name>
<dbReference type="GO" id="GO:0051607">
    <property type="term" value="P:defense response to virus"/>
    <property type="evidence" value="ECO:0007669"/>
    <property type="project" value="UniProtKB-KW"/>
</dbReference>
<dbReference type="SMART" id="SM00487">
    <property type="entry name" value="DEXDc"/>
    <property type="match status" value="1"/>
</dbReference>
<sequence length="985" mass="113980">MIVTFISQCEKKAIPRTRRVLDAFADRIGDNTWQTVITEDGLLAVKKLLRKTVTKNTAVSCHWIRGRRRSELLWIVGNRNKFNEQGIVPVNSTQKEVFMDVITMKAKKEEFYANTQLQPLAEHSFAIGYLAQQLFKKVVDNDEHKNLSKVAFLAGCLHDLGKLDPHFQDWVKKAKQPDDMEDGQHIEKGKFSFDKHPRHNEISLLIFNFLEMQCKGLNNRQKESVQHILYWHHAKPYRQNDDFTGSYKAYEYLIKNINAEQFSFLVKNSINVIKRINAIAKNFNTIDYIEQHLPWNDENLTTLIENFEYNFKSRNFPEFKSYTSTDSTDVLTGKIQINAQHNLLRACIISADRIISKQTAQDLMEYIVEKRLDELLDDQEILSDLVEHLKNVAHKFPDSERTQKQNQVAQELADLRDIAVLAGPAGCGKTKIALEWARLKDAKKIIWVCPRVQVCQGIFEELTQDYLPDAKVEILTGEFKYFNENGKIKNEPEPFSGDVVVTTIDQILGSIVTHTNVNSLLPFMDAHVIFDEYHEYIGMEIFNILFAELIANKNMRRKHEKNTLLVSATPHYYYLENILNVHEDDVLEMLSFNPSEYKIDFIEYDESIFFGNPFYKNYLDQTFIISNTAQTAQLGFIYQKDNENSVLFHSKYKRSDKKRWFDEVFDSFKKNGSQKYDVLRSGPIVQASLNITCKYMLTEMTSPENMLQRMGRLDRFGENELVNILQVAITENVKKGSCKGSMAYFLNQLNSLQTTKAWYDFLQDHLNGKVFKITELYKFYREFYSQQGRLGDRSAVIQDMDKALKKSIDLINKKVTEPTKLMKSKTTGRKSKISKNSLRGDSRFVQLAVLNLNDFKQPIFENKYAYTPPLDDTTEYDNLTESLNIIKDLGLMSFIAQKHGNVDSTHPVKGIPEKKQQARCAVLENYARDADFPLYLSYIEDDLNKVGGTGVRHPEAIYYAISDKQPIGSISLDKLKFLTTTQEEK</sequence>
<dbReference type="GO" id="GO:0046872">
    <property type="term" value="F:metal ion binding"/>
    <property type="evidence" value="ECO:0007669"/>
    <property type="project" value="UniProtKB-KW"/>
</dbReference>
<gene>
    <name evidence="11" type="ORF">F2A31_10535</name>
</gene>
<dbReference type="Pfam" id="PF21384">
    <property type="entry name" value="Cas3_I-F_Cas2"/>
    <property type="match status" value="1"/>
</dbReference>
<dbReference type="InterPro" id="IPR006483">
    <property type="entry name" value="CRISPR-assoc_Cas3_HD"/>
</dbReference>
<proteinExistence type="inferred from homology"/>
<protein>
    <submittedName>
        <fullName evidence="11">CRISPR-associated endonuclease Cas3</fullName>
    </submittedName>
</protein>
<keyword evidence="6" id="KW-0347">Helicase</keyword>
<evidence type="ECO:0000256" key="1">
    <source>
        <dbReference type="ARBA" id="ARBA00006847"/>
    </source>
</evidence>
<dbReference type="Pfam" id="PF22590">
    <property type="entry name" value="Cas3-like_C_2"/>
    <property type="match status" value="1"/>
</dbReference>
<keyword evidence="8" id="KW-0051">Antiviral defense</keyword>
<keyword evidence="12" id="KW-1185">Reference proteome</keyword>
<evidence type="ECO:0000259" key="9">
    <source>
        <dbReference type="PROSITE" id="PS51192"/>
    </source>
</evidence>